<name>A0A1Z4MYR9_9CYAN</name>
<keyword evidence="3" id="KW-1185">Reference proteome</keyword>
<organism evidence="2 3">
    <name type="scientific">Tolypothrix tenuis PCC 7101</name>
    <dbReference type="NCBI Taxonomy" id="231146"/>
    <lineage>
        <taxon>Bacteria</taxon>
        <taxon>Bacillati</taxon>
        <taxon>Cyanobacteriota</taxon>
        <taxon>Cyanophyceae</taxon>
        <taxon>Nostocales</taxon>
        <taxon>Tolypothrichaceae</taxon>
        <taxon>Tolypothrix</taxon>
    </lineage>
</organism>
<dbReference type="RefSeq" id="WP_096576212.1">
    <property type="nucleotide sequence ID" value="NZ_CAWNJS010000001.1"/>
</dbReference>
<accession>A0A1Z4MYR9</accession>
<dbReference type="InterPro" id="IPR014023">
    <property type="entry name" value="Mononeg_RNA_pol_cat"/>
</dbReference>
<feature type="domain" description="RdRp catalytic" evidence="1">
    <location>
        <begin position="155"/>
        <end position="228"/>
    </location>
</feature>
<dbReference type="GO" id="GO:0003968">
    <property type="term" value="F:RNA-directed RNA polymerase activity"/>
    <property type="evidence" value="ECO:0007669"/>
    <property type="project" value="InterPro"/>
</dbReference>
<sequence>MDYSHTTELGRRFDIIQKSPEWEIYKNLQALQASYRVFEGNFHELIKYLEHLSDPKKALSIYSYNNKHNINSLIDETSRLFHNFLASAKTLVDHTRVIVEKLYPIENEFRKEYDSKKDTDLANNPVQKFVQNLRNYTQHYTLPIVNLDISLKENIDFSLKIDVKKLKKSKNWGTSKPYLETLGESFSLVDLVNEYHAMINNFYVWLSERQHNIHQQDLERLRKMQEEI</sequence>
<protein>
    <recommendedName>
        <fullName evidence="1">RdRp catalytic domain-containing protein</fullName>
    </recommendedName>
</protein>
<dbReference type="Proteomes" id="UP000218785">
    <property type="component" value="Chromosome"/>
</dbReference>
<evidence type="ECO:0000259" key="1">
    <source>
        <dbReference type="PROSITE" id="PS50526"/>
    </source>
</evidence>
<dbReference type="EMBL" id="AP018248">
    <property type="protein sequence ID" value="BAY98637.1"/>
    <property type="molecule type" value="Genomic_DNA"/>
</dbReference>
<gene>
    <name evidence="2" type="ORF">NIES37_25890</name>
</gene>
<dbReference type="GO" id="GO:0005524">
    <property type="term" value="F:ATP binding"/>
    <property type="evidence" value="ECO:0007669"/>
    <property type="project" value="InterPro"/>
</dbReference>
<dbReference type="AlphaFoldDB" id="A0A1Z4MYR9"/>
<evidence type="ECO:0000313" key="3">
    <source>
        <dbReference type="Proteomes" id="UP000218785"/>
    </source>
</evidence>
<proteinExistence type="predicted"/>
<evidence type="ECO:0000313" key="2">
    <source>
        <dbReference type="EMBL" id="BAY98637.1"/>
    </source>
</evidence>
<dbReference type="GO" id="GO:0004482">
    <property type="term" value="F:mRNA 5'-cap (guanine-N7-)-methyltransferase activity"/>
    <property type="evidence" value="ECO:0007669"/>
    <property type="project" value="InterPro"/>
</dbReference>
<dbReference type="KEGG" id="ttq:NIES37_25890"/>
<dbReference type="PROSITE" id="PS50526">
    <property type="entry name" value="RDRP_SSRNA_NEG_NONSEG"/>
    <property type="match status" value="1"/>
</dbReference>
<reference evidence="2 3" key="1">
    <citation type="submission" date="2017-06" db="EMBL/GenBank/DDBJ databases">
        <title>Genome sequencing of cyanobaciteial culture collection at National Institute for Environmental Studies (NIES).</title>
        <authorList>
            <person name="Hirose Y."/>
            <person name="Shimura Y."/>
            <person name="Fujisawa T."/>
            <person name="Nakamura Y."/>
            <person name="Kawachi M."/>
        </authorList>
    </citation>
    <scope>NUCLEOTIDE SEQUENCE [LARGE SCALE GENOMIC DNA]</scope>
    <source>
        <strain evidence="2 3">NIES-37</strain>
    </source>
</reference>